<accession>A0A9D1WU13</accession>
<dbReference type="EMBL" id="DXEM01000005">
    <property type="protein sequence ID" value="HIX66826.1"/>
    <property type="molecule type" value="Genomic_DNA"/>
</dbReference>
<protein>
    <submittedName>
        <fullName evidence="6">GntR family transcriptional regulator</fullName>
    </submittedName>
</protein>
<dbReference type="PANTHER" id="PTHR44846">
    <property type="entry name" value="MANNOSYL-D-GLYCERATE TRANSPORT/METABOLISM SYSTEM REPRESSOR MNGR-RELATED"/>
    <property type="match status" value="1"/>
</dbReference>
<dbReference type="CDD" id="cd07377">
    <property type="entry name" value="WHTH_GntR"/>
    <property type="match status" value="1"/>
</dbReference>
<dbReference type="SUPFAM" id="SSF64288">
    <property type="entry name" value="Chorismate lyase-like"/>
    <property type="match status" value="1"/>
</dbReference>
<proteinExistence type="predicted"/>
<evidence type="ECO:0000256" key="4">
    <source>
        <dbReference type="ARBA" id="ARBA00023163"/>
    </source>
</evidence>
<gene>
    <name evidence="6" type="ORF">H9735_01720</name>
</gene>
<evidence type="ECO:0000256" key="3">
    <source>
        <dbReference type="ARBA" id="ARBA00023125"/>
    </source>
</evidence>
<keyword evidence="3" id="KW-0238">DNA-binding</keyword>
<reference evidence="6" key="1">
    <citation type="journal article" date="2021" name="PeerJ">
        <title>Extensive microbial diversity within the chicken gut microbiome revealed by metagenomics and culture.</title>
        <authorList>
            <person name="Gilroy R."/>
            <person name="Ravi A."/>
            <person name="Getino M."/>
            <person name="Pursley I."/>
            <person name="Horton D.L."/>
            <person name="Alikhan N.F."/>
            <person name="Baker D."/>
            <person name="Gharbi K."/>
            <person name="Hall N."/>
            <person name="Watson M."/>
            <person name="Adriaenssens E.M."/>
            <person name="Foster-Nyarko E."/>
            <person name="Jarju S."/>
            <person name="Secka A."/>
            <person name="Antonio M."/>
            <person name="Oren A."/>
            <person name="Chaudhuri R.R."/>
            <person name="La Ragione R."/>
            <person name="Hildebrand F."/>
            <person name="Pallen M.J."/>
        </authorList>
    </citation>
    <scope>NUCLEOTIDE SEQUENCE</scope>
    <source>
        <strain evidence="6">CHK191-13928</strain>
    </source>
</reference>
<keyword evidence="1" id="KW-0678">Repressor</keyword>
<dbReference type="InterPro" id="IPR028978">
    <property type="entry name" value="Chorismate_lyase_/UTRA_dom_sf"/>
</dbReference>
<dbReference type="Pfam" id="PF07702">
    <property type="entry name" value="UTRA"/>
    <property type="match status" value="1"/>
</dbReference>
<evidence type="ECO:0000259" key="5">
    <source>
        <dbReference type="PROSITE" id="PS50949"/>
    </source>
</evidence>
<dbReference type="SUPFAM" id="SSF46785">
    <property type="entry name" value="Winged helix' DNA-binding domain"/>
    <property type="match status" value="1"/>
</dbReference>
<evidence type="ECO:0000256" key="2">
    <source>
        <dbReference type="ARBA" id="ARBA00023015"/>
    </source>
</evidence>
<organism evidence="6 7">
    <name type="scientific">Candidatus Anaerostipes excrementavium</name>
    <dbReference type="NCBI Taxonomy" id="2838463"/>
    <lineage>
        <taxon>Bacteria</taxon>
        <taxon>Bacillati</taxon>
        <taxon>Bacillota</taxon>
        <taxon>Clostridia</taxon>
        <taxon>Lachnospirales</taxon>
        <taxon>Lachnospiraceae</taxon>
        <taxon>Anaerostipes</taxon>
    </lineage>
</organism>
<dbReference type="FunFam" id="1.10.10.10:FF:000079">
    <property type="entry name" value="GntR family transcriptional regulator"/>
    <property type="match status" value="1"/>
</dbReference>
<dbReference type="Proteomes" id="UP000886721">
    <property type="component" value="Unassembled WGS sequence"/>
</dbReference>
<comment type="caution">
    <text evidence="6">The sequence shown here is derived from an EMBL/GenBank/DDBJ whole genome shotgun (WGS) entry which is preliminary data.</text>
</comment>
<keyword evidence="2" id="KW-0805">Transcription regulation</keyword>
<dbReference type="Pfam" id="PF00392">
    <property type="entry name" value="GntR"/>
    <property type="match status" value="1"/>
</dbReference>
<reference evidence="6" key="2">
    <citation type="submission" date="2021-04" db="EMBL/GenBank/DDBJ databases">
        <authorList>
            <person name="Gilroy R."/>
        </authorList>
    </citation>
    <scope>NUCLEOTIDE SEQUENCE</scope>
    <source>
        <strain evidence="6">CHK191-13928</strain>
    </source>
</reference>
<dbReference type="SMART" id="SM00866">
    <property type="entry name" value="UTRA"/>
    <property type="match status" value="1"/>
</dbReference>
<dbReference type="AlphaFoldDB" id="A0A9D1WU13"/>
<dbReference type="SMART" id="SM00345">
    <property type="entry name" value="HTH_GNTR"/>
    <property type="match status" value="1"/>
</dbReference>
<name>A0A9D1WU13_9FIRM</name>
<keyword evidence="4" id="KW-0804">Transcription</keyword>
<dbReference type="InterPro" id="IPR000524">
    <property type="entry name" value="Tscrpt_reg_HTH_GntR"/>
</dbReference>
<dbReference type="InterPro" id="IPR036388">
    <property type="entry name" value="WH-like_DNA-bd_sf"/>
</dbReference>
<evidence type="ECO:0000313" key="7">
    <source>
        <dbReference type="Proteomes" id="UP000886721"/>
    </source>
</evidence>
<dbReference type="GO" id="GO:0003677">
    <property type="term" value="F:DNA binding"/>
    <property type="evidence" value="ECO:0007669"/>
    <property type="project" value="UniProtKB-KW"/>
</dbReference>
<evidence type="ECO:0000256" key="1">
    <source>
        <dbReference type="ARBA" id="ARBA00022491"/>
    </source>
</evidence>
<dbReference type="InterPro" id="IPR011663">
    <property type="entry name" value="UTRA"/>
</dbReference>
<sequence length="238" mass="27440">MTKYENIAIDMKEKIEAGVYKPNEQLPFESEMCEFYGVSRITVKKAMDLLVSQGLIVKRRGAGTFVKNITLPQKNEHSQSVSSQFAGFASTEGHRNVTSVIHEFQVMNPPENVAQKLKIDQEDFVYYIERTRCSEGEPHVVEYTYMPIQVIPGVKREILENSIYQYITKDLGLKINSAHRIVRASLPTKKEEEYLKIGHCFPILEVEQVAFLDDGRIFEYSKSRHRGDRFELKTVSVR</sequence>
<feature type="domain" description="HTH gntR-type" evidence="5">
    <location>
        <begin position="1"/>
        <end position="69"/>
    </location>
</feature>
<dbReference type="FunFam" id="3.40.1410.10:FF:000008">
    <property type="entry name" value="Transcriptional regulator, GntR family"/>
    <property type="match status" value="1"/>
</dbReference>
<dbReference type="PROSITE" id="PS50949">
    <property type="entry name" value="HTH_GNTR"/>
    <property type="match status" value="1"/>
</dbReference>
<dbReference type="InterPro" id="IPR050679">
    <property type="entry name" value="Bact_HTH_transcr_reg"/>
</dbReference>
<dbReference type="GO" id="GO:0003700">
    <property type="term" value="F:DNA-binding transcription factor activity"/>
    <property type="evidence" value="ECO:0007669"/>
    <property type="project" value="InterPro"/>
</dbReference>
<evidence type="ECO:0000313" key="6">
    <source>
        <dbReference type="EMBL" id="HIX66826.1"/>
    </source>
</evidence>
<dbReference type="PANTHER" id="PTHR44846:SF5">
    <property type="entry name" value="HTH-TYPE TRANSCRIPTIONAL REGULATOR GMUR"/>
    <property type="match status" value="1"/>
</dbReference>
<dbReference type="Gene3D" id="3.40.1410.10">
    <property type="entry name" value="Chorismate lyase-like"/>
    <property type="match status" value="1"/>
</dbReference>
<dbReference type="PRINTS" id="PR00035">
    <property type="entry name" value="HTHGNTR"/>
</dbReference>
<dbReference type="Gene3D" id="1.10.10.10">
    <property type="entry name" value="Winged helix-like DNA-binding domain superfamily/Winged helix DNA-binding domain"/>
    <property type="match status" value="1"/>
</dbReference>
<dbReference type="GO" id="GO:0045892">
    <property type="term" value="P:negative regulation of DNA-templated transcription"/>
    <property type="evidence" value="ECO:0007669"/>
    <property type="project" value="TreeGrafter"/>
</dbReference>
<dbReference type="InterPro" id="IPR036390">
    <property type="entry name" value="WH_DNA-bd_sf"/>
</dbReference>